<accession>A0AAE7VHN7</accession>
<evidence type="ECO:0000313" key="3">
    <source>
        <dbReference type="Proteomes" id="UP000828872"/>
    </source>
</evidence>
<organism evidence="2 3">
    <name type="scientific">Carnobacterium phage cd4</name>
    <dbReference type="NCBI Taxonomy" id="2849246"/>
    <lineage>
        <taxon>Viruses</taxon>
        <taxon>Duplodnaviria</taxon>
        <taxon>Heunggongvirae</taxon>
        <taxon>Uroviricota</taxon>
        <taxon>Caudoviricetes</taxon>
        <taxon>Carnodivirus</taxon>
        <taxon>Carnodivirus cd4-like</taxon>
    </lineage>
</organism>
<name>A0AAE7VHN7_9CAUD</name>
<keyword evidence="1" id="KW-0812">Transmembrane</keyword>
<keyword evidence="3" id="KW-1185">Reference proteome</keyword>
<protein>
    <submittedName>
        <fullName evidence="2">Uncharacterized protein</fullName>
    </submittedName>
</protein>
<evidence type="ECO:0000256" key="1">
    <source>
        <dbReference type="SAM" id="Phobius"/>
    </source>
</evidence>
<keyword evidence="1" id="KW-1133">Transmembrane helix</keyword>
<reference evidence="2 3" key="1">
    <citation type="journal article" date="2021" name="Microbiol. Resour. Announc.">
        <title>Genome Sequences of Bacteriophages cd2, cd3, and cd4, which Specifically Target Carnobacterium divergens.</title>
        <authorList>
            <person name="Zhang P."/>
            <person name="Britton A.P."/>
            <person name="Visser K.A."/>
            <person name="Welke C.A."/>
            <person name="Wassink H."/>
            <person name="Prins E."/>
            <person name="Yang X."/>
            <person name="Martin-Visscher L.A."/>
        </authorList>
    </citation>
    <scope>NUCLEOTIDE SEQUENCE [LARGE SCALE GENOMIC DNA]</scope>
    <source>
        <strain evidence="3">cd4</strain>
    </source>
</reference>
<keyword evidence="1" id="KW-0472">Membrane</keyword>
<dbReference type="Proteomes" id="UP000828872">
    <property type="component" value="Segment"/>
</dbReference>
<gene>
    <name evidence="2" type="ORF">cd4_091</name>
</gene>
<evidence type="ECO:0000313" key="2">
    <source>
        <dbReference type="EMBL" id="QXP45419.1"/>
    </source>
</evidence>
<sequence>MVSSSNLRLTIYYSLIITFYFLFVNYLFSII</sequence>
<dbReference type="EMBL" id="MZ399596">
    <property type="protein sequence ID" value="QXP45419.1"/>
    <property type="molecule type" value="Genomic_DNA"/>
</dbReference>
<feature type="transmembrane region" description="Helical" evidence="1">
    <location>
        <begin position="12"/>
        <end position="28"/>
    </location>
</feature>
<proteinExistence type="predicted"/>